<keyword evidence="8" id="KW-1185">Reference proteome</keyword>
<proteinExistence type="predicted"/>
<dbReference type="EMBL" id="AVOT02000964">
    <property type="protein sequence ID" value="MBW0465151.1"/>
    <property type="molecule type" value="Genomic_DNA"/>
</dbReference>
<dbReference type="NCBIfam" id="NF037982">
    <property type="entry name" value="Nramp_1"/>
    <property type="match status" value="2"/>
</dbReference>
<keyword evidence="3 6" id="KW-1133">Transmembrane helix</keyword>
<feature type="transmembrane region" description="Helical" evidence="6">
    <location>
        <begin position="227"/>
        <end position="251"/>
    </location>
</feature>
<feature type="region of interest" description="Disordered" evidence="5">
    <location>
        <begin position="269"/>
        <end position="298"/>
    </location>
</feature>
<feature type="transmembrane region" description="Helical" evidence="6">
    <location>
        <begin position="64"/>
        <end position="90"/>
    </location>
</feature>
<dbReference type="AlphaFoldDB" id="A0A9Q3BGC3"/>
<accession>A0A9Q3BGC3</accession>
<dbReference type="GO" id="GO:0005384">
    <property type="term" value="F:manganese ion transmembrane transporter activity"/>
    <property type="evidence" value="ECO:0007669"/>
    <property type="project" value="TreeGrafter"/>
</dbReference>
<evidence type="ECO:0000256" key="2">
    <source>
        <dbReference type="ARBA" id="ARBA00022692"/>
    </source>
</evidence>
<feature type="transmembrane region" description="Helical" evidence="6">
    <location>
        <begin position="151"/>
        <end position="174"/>
    </location>
</feature>
<dbReference type="GO" id="GO:0015086">
    <property type="term" value="F:cadmium ion transmembrane transporter activity"/>
    <property type="evidence" value="ECO:0007669"/>
    <property type="project" value="TreeGrafter"/>
</dbReference>
<evidence type="ECO:0000313" key="7">
    <source>
        <dbReference type="EMBL" id="MBW0465151.1"/>
    </source>
</evidence>
<dbReference type="InterPro" id="IPR001046">
    <property type="entry name" value="NRAMP_fam"/>
</dbReference>
<dbReference type="PRINTS" id="PR00447">
    <property type="entry name" value="NATRESASSCMP"/>
</dbReference>
<evidence type="ECO:0000256" key="6">
    <source>
        <dbReference type="SAM" id="Phobius"/>
    </source>
</evidence>
<reference evidence="7" key="1">
    <citation type="submission" date="2021-03" db="EMBL/GenBank/DDBJ databases">
        <title>Draft genome sequence of rust myrtle Austropuccinia psidii MF-1, a brazilian biotype.</title>
        <authorList>
            <person name="Quecine M.C."/>
            <person name="Pachon D.M.R."/>
            <person name="Bonatelli M.L."/>
            <person name="Correr F.H."/>
            <person name="Franceschini L.M."/>
            <person name="Leite T.F."/>
            <person name="Margarido G.R.A."/>
            <person name="Almeida C.A."/>
            <person name="Ferrarezi J.A."/>
            <person name="Labate C.A."/>
        </authorList>
    </citation>
    <scope>NUCLEOTIDE SEQUENCE</scope>
    <source>
        <strain evidence="7">MF-1</strain>
    </source>
</reference>
<feature type="compositionally biased region" description="Low complexity" evidence="5">
    <location>
        <begin position="273"/>
        <end position="283"/>
    </location>
</feature>
<evidence type="ECO:0000256" key="3">
    <source>
        <dbReference type="ARBA" id="ARBA00022989"/>
    </source>
</evidence>
<dbReference type="GO" id="GO:0005886">
    <property type="term" value="C:plasma membrane"/>
    <property type="evidence" value="ECO:0007669"/>
    <property type="project" value="TreeGrafter"/>
</dbReference>
<feature type="transmembrane region" description="Helical" evidence="6">
    <location>
        <begin position="186"/>
        <end position="207"/>
    </location>
</feature>
<dbReference type="Proteomes" id="UP000765509">
    <property type="component" value="Unassembled WGS sequence"/>
</dbReference>
<dbReference type="PANTHER" id="PTHR11706:SF101">
    <property type="entry name" value="MANGANESE TRANSPORTER SMF1"/>
    <property type="match status" value="1"/>
</dbReference>
<evidence type="ECO:0000313" key="8">
    <source>
        <dbReference type="Proteomes" id="UP000765509"/>
    </source>
</evidence>
<comment type="caution">
    <text evidence="7">The sequence shown here is derived from an EMBL/GenBank/DDBJ whole genome shotgun (WGS) entry which is preliminary data.</text>
</comment>
<dbReference type="OrthoDB" id="409173at2759"/>
<organism evidence="7 8">
    <name type="scientific">Austropuccinia psidii MF-1</name>
    <dbReference type="NCBI Taxonomy" id="1389203"/>
    <lineage>
        <taxon>Eukaryota</taxon>
        <taxon>Fungi</taxon>
        <taxon>Dikarya</taxon>
        <taxon>Basidiomycota</taxon>
        <taxon>Pucciniomycotina</taxon>
        <taxon>Pucciniomycetes</taxon>
        <taxon>Pucciniales</taxon>
        <taxon>Sphaerophragmiaceae</taxon>
        <taxon>Austropuccinia</taxon>
    </lineage>
</organism>
<feature type="transmembrane region" description="Helical" evidence="6">
    <location>
        <begin position="333"/>
        <end position="358"/>
    </location>
</feature>
<gene>
    <name evidence="7" type="ORF">O181_004866</name>
</gene>
<dbReference type="GO" id="GO:0030026">
    <property type="term" value="P:intracellular manganese ion homeostasis"/>
    <property type="evidence" value="ECO:0007669"/>
    <property type="project" value="TreeGrafter"/>
</dbReference>
<comment type="subcellular location">
    <subcellularLocation>
        <location evidence="1">Membrane</location>
        <topology evidence="1">Multi-pass membrane protein</topology>
    </subcellularLocation>
</comment>
<feature type="transmembrane region" description="Helical" evidence="6">
    <location>
        <begin position="529"/>
        <end position="551"/>
    </location>
</feature>
<dbReference type="PANTHER" id="PTHR11706">
    <property type="entry name" value="SOLUTE CARRIER PROTEIN FAMILY 11 MEMBER"/>
    <property type="match status" value="1"/>
</dbReference>
<protein>
    <submittedName>
        <fullName evidence="7">Uncharacterized protein</fullName>
    </submittedName>
</protein>
<keyword evidence="2 6" id="KW-0812">Transmembrane</keyword>
<sequence>MSTSQSCHPVLPNRRGRLVDGLYQTKNLICTQLKFTGPGLVAAVAYCDPGNWATDLEAGSTFGYAHLCVILLASLMAILLQILATRLGYITNKDLGQHCREKLYDRTRHKLIWRWACLYPLYVICEAGIIFTDLAELLGTAIALKMIIPSLPLWLGVILTSADVFFVLIFFNSYPEVSNQSRRSMHLFEVFVSFLVLIVVSCFVILLCKVKPDWGDVFQGFLPKRAIIANSGLYVAVSIIGATVMPHSLFLGSKVAMVDRLWDSPNLKRKAPSPKLSSSFSSELPHHPDQVHSLSPNHQTNAPPLHPYHLVSGNEDQSFRHSKFHLAHASFDIGISLFALALPVNAAILIVAAAAFYYGGSTGPIQVADLASAFKLLKNRVGESAGYIFAIALLISGQAASITVTLAGQIVSEGFIQWRTRPVIRRLATRLIGIVPSAIVAAVAGPRAVDDLLVGSQVALSLVLPFVVAPLILFTSDKEIMSVTACELIAPESPTQAECTHPKPSGLHPIDGLTESPFLSRAVSFENPFVVKIMAWLIFLLCSIANVYAIIQLIQGRN</sequence>
<name>A0A9Q3BGC3_9BASI</name>
<keyword evidence="4 6" id="KW-0472">Membrane</keyword>
<evidence type="ECO:0000256" key="4">
    <source>
        <dbReference type="ARBA" id="ARBA00023136"/>
    </source>
</evidence>
<dbReference type="NCBIfam" id="TIGR01197">
    <property type="entry name" value="nramp"/>
    <property type="match status" value="1"/>
</dbReference>
<dbReference type="Pfam" id="PF01566">
    <property type="entry name" value="Nramp"/>
    <property type="match status" value="2"/>
</dbReference>
<feature type="transmembrane region" description="Helical" evidence="6">
    <location>
        <begin position="111"/>
        <end position="131"/>
    </location>
</feature>
<dbReference type="GO" id="GO:0034755">
    <property type="term" value="P:iron ion transmembrane transport"/>
    <property type="evidence" value="ECO:0007669"/>
    <property type="project" value="TreeGrafter"/>
</dbReference>
<feature type="transmembrane region" description="Helical" evidence="6">
    <location>
        <begin position="385"/>
        <end position="407"/>
    </location>
</feature>
<feature type="transmembrane region" description="Helical" evidence="6">
    <location>
        <begin position="427"/>
        <end position="446"/>
    </location>
</feature>
<evidence type="ECO:0000256" key="1">
    <source>
        <dbReference type="ARBA" id="ARBA00004141"/>
    </source>
</evidence>
<evidence type="ECO:0000256" key="5">
    <source>
        <dbReference type="SAM" id="MobiDB-lite"/>
    </source>
</evidence>
<feature type="transmembrane region" description="Helical" evidence="6">
    <location>
        <begin position="452"/>
        <end position="474"/>
    </location>
</feature>